<gene>
    <name evidence="3" type="primary">POLX_1655</name>
    <name evidence="3" type="ORF">CK203_103216</name>
</gene>
<feature type="region of interest" description="Disordered" evidence="1">
    <location>
        <begin position="504"/>
        <end position="552"/>
    </location>
</feature>
<feature type="domain" description="Reverse transcriptase Ty1/copia-type" evidence="2">
    <location>
        <begin position="96"/>
        <end position="164"/>
    </location>
</feature>
<reference evidence="3 4" key="1">
    <citation type="journal article" date="2018" name="PLoS Genet.">
        <title>Population sequencing reveals clonal diversity and ancestral inbreeding in the grapevine cultivar Chardonnay.</title>
        <authorList>
            <person name="Roach M.J."/>
            <person name="Johnson D.L."/>
            <person name="Bohlmann J."/>
            <person name="van Vuuren H.J."/>
            <person name="Jones S.J."/>
            <person name="Pretorius I.S."/>
            <person name="Schmidt S.A."/>
            <person name="Borneman A.R."/>
        </authorList>
    </citation>
    <scope>NUCLEOTIDE SEQUENCE [LARGE SCALE GENOMIC DNA]</scope>
    <source>
        <strain evidence="4">cv. Chardonnay</strain>
        <tissue evidence="3">Leaf</tissue>
    </source>
</reference>
<protein>
    <submittedName>
        <fullName evidence="3">Retrovirus-related Pol polyprotein from transposon TNT 1-94</fullName>
    </submittedName>
</protein>
<dbReference type="Pfam" id="PF07727">
    <property type="entry name" value="RVT_2"/>
    <property type="match status" value="2"/>
</dbReference>
<organism evidence="3 4">
    <name type="scientific">Vitis vinifera</name>
    <name type="common">Grape</name>
    <dbReference type="NCBI Taxonomy" id="29760"/>
    <lineage>
        <taxon>Eukaryota</taxon>
        <taxon>Viridiplantae</taxon>
        <taxon>Streptophyta</taxon>
        <taxon>Embryophyta</taxon>
        <taxon>Tracheophyta</taxon>
        <taxon>Spermatophyta</taxon>
        <taxon>Magnoliopsida</taxon>
        <taxon>eudicotyledons</taxon>
        <taxon>Gunneridae</taxon>
        <taxon>Pentapetalae</taxon>
        <taxon>rosids</taxon>
        <taxon>Vitales</taxon>
        <taxon>Vitaceae</taxon>
        <taxon>Viteae</taxon>
        <taxon>Vitis</taxon>
    </lineage>
</organism>
<feature type="compositionally biased region" description="Basic and acidic residues" evidence="1">
    <location>
        <begin position="508"/>
        <end position="519"/>
    </location>
</feature>
<dbReference type="Proteomes" id="UP000288805">
    <property type="component" value="Unassembled WGS sequence"/>
</dbReference>
<name>A0A438FHD5_VITVI</name>
<accession>A0A438FHD5</accession>
<evidence type="ECO:0000259" key="2">
    <source>
        <dbReference type="Pfam" id="PF07727"/>
    </source>
</evidence>
<proteinExistence type="predicted"/>
<feature type="compositionally biased region" description="Basic and acidic residues" evidence="1">
    <location>
        <begin position="170"/>
        <end position="184"/>
    </location>
</feature>
<sequence length="552" mass="62709">MSTIRLVLGMVAVENLHLEQLDVKTTFLHGDLEENLYMIQPKGFIVQGQENLVCKLRKSLYSLKQAPRQWYKKFDSFMHRIGFKDVKLITVAMLRSGIEKINNLKKQLSKQFAMKYWGVAKQILRMRIIRDKVNGTLKLSQSEYVKKVLSRFNMNEAKLVSTPLGSHFKLSKEQSPKTEEERDHMSKKKRGSTYWSLGREKKEDSRKGDFFWKKTFSTLSVEEEIGKIFGGRLEGSIERGTDSTHPSRLKLSNSPQRLVLPGKKVVKPGSGCDLVGCRSCFNFWGSLFVVFWAAILTGSVQHLSSLLLSLVFQQKCTLKILMKLSLKYLQDHPFVAATRSYYSEPCLLHGAVATLKQRMLFVMKLKPFFFGDLFSEGGRSVRFTDGCVRAPVSVNPTSNYCNMLIQAASEGCYSEDRISDSITSLHEQRKNGFLRNMTCWPYGSEDECLGKPFDIDGLNYDYSTEIEKQEHESDLEINSYEAVSSTETEIKDWLNWVQQASNATGVSKGEESDADKNPELNEELQGASGVLLESQATASRSEQEKELTIVVQ</sequence>
<evidence type="ECO:0000313" key="4">
    <source>
        <dbReference type="Proteomes" id="UP000288805"/>
    </source>
</evidence>
<feature type="domain" description="Reverse transcriptase Ty1/copia-type" evidence="2">
    <location>
        <begin position="2"/>
        <end position="89"/>
    </location>
</feature>
<comment type="caution">
    <text evidence="3">The sequence shown here is derived from an EMBL/GenBank/DDBJ whole genome shotgun (WGS) entry which is preliminary data.</text>
</comment>
<evidence type="ECO:0000313" key="3">
    <source>
        <dbReference type="EMBL" id="RVW59372.1"/>
    </source>
</evidence>
<feature type="region of interest" description="Disordered" evidence="1">
    <location>
        <begin position="169"/>
        <end position="194"/>
    </location>
</feature>
<dbReference type="InterPro" id="IPR013103">
    <property type="entry name" value="RVT_2"/>
</dbReference>
<dbReference type="EMBL" id="QGNW01000894">
    <property type="protein sequence ID" value="RVW59372.1"/>
    <property type="molecule type" value="Genomic_DNA"/>
</dbReference>
<feature type="compositionally biased region" description="Basic and acidic residues" evidence="1">
    <location>
        <begin position="541"/>
        <end position="552"/>
    </location>
</feature>
<dbReference type="AlphaFoldDB" id="A0A438FHD5"/>
<evidence type="ECO:0000256" key="1">
    <source>
        <dbReference type="SAM" id="MobiDB-lite"/>
    </source>
</evidence>